<evidence type="ECO:0000313" key="1">
    <source>
        <dbReference type="EMBL" id="GFO17426.1"/>
    </source>
</evidence>
<reference evidence="1 2" key="1">
    <citation type="journal article" date="2021" name="Elife">
        <title>Chloroplast acquisition without the gene transfer in kleptoplastic sea slugs, Plakobranchus ocellatus.</title>
        <authorList>
            <person name="Maeda T."/>
            <person name="Takahashi S."/>
            <person name="Yoshida T."/>
            <person name="Shimamura S."/>
            <person name="Takaki Y."/>
            <person name="Nagai Y."/>
            <person name="Toyoda A."/>
            <person name="Suzuki Y."/>
            <person name="Arimoto A."/>
            <person name="Ishii H."/>
            <person name="Satoh N."/>
            <person name="Nishiyama T."/>
            <person name="Hasebe M."/>
            <person name="Maruyama T."/>
            <person name="Minagawa J."/>
            <person name="Obokata J."/>
            <person name="Shigenobu S."/>
        </authorList>
    </citation>
    <scope>NUCLEOTIDE SEQUENCE [LARGE SCALE GENOMIC DNA]</scope>
</reference>
<comment type="caution">
    <text evidence="1">The sequence shown here is derived from an EMBL/GenBank/DDBJ whole genome shotgun (WGS) entry which is preliminary data.</text>
</comment>
<protein>
    <submittedName>
        <fullName evidence="1">Uncharacterized protein</fullName>
    </submittedName>
</protein>
<dbReference type="EMBL" id="BLXT01004812">
    <property type="protein sequence ID" value="GFO17426.1"/>
    <property type="molecule type" value="Genomic_DNA"/>
</dbReference>
<proteinExistence type="predicted"/>
<evidence type="ECO:0000313" key="2">
    <source>
        <dbReference type="Proteomes" id="UP000735302"/>
    </source>
</evidence>
<dbReference type="AlphaFoldDB" id="A0AAV4B256"/>
<accession>A0AAV4B256</accession>
<keyword evidence="2" id="KW-1185">Reference proteome</keyword>
<sequence length="161" mass="17541">MEGSAQGVPASGFVGEVGINSAQKAPARGLVRRSMEDNNVQEAPARGLVKVGQGTITRYQEVRHVTEVTKIGMQRVTDVTTARFLIIKDGMEATEVSKVRCLRGHMCDRNQPLTEETKATDVVVIRAPGDVSMVRRFSEVDQLILLSPKLHGNASRAVRDS</sequence>
<name>A0AAV4B256_9GAST</name>
<organism evidence="1 2">
    <name type="scientific">Plakobranchus ocellatus</name>
    <dbReference type="NCBI Taxonomy" id="259542"/>
    <lineage>
        <taxon>Eukaryota</taxon>
        <taxon>Metazoa</taxon>
        <taxon>Spiralia</taxon>
        <taxon>Lophotrochozoa</taxon>
        <taxon>Mollusca</taxon>
        <taxon>Gastropoda</taxon>
        <taxon>Heterobranchia</taxon>
        <taxon>Euthyneura</taxon>
        <taxon>Panpulmonata</taxon>
        <taxon>Sacoglossa</taxon>
        <taxon>Placobranchoidea</taxon>
        <taxon>Plakobranchidae</taxon>
        <taxon>Plakobranchus</taxon>
    </lineage>
</organism>
<gene>
    <name evidence="1" type="ORF">PoB_004393100</name>
</gene>
<dbReference type="Proteomes" id="UP000735302">
    <property type="component" value="Unassembled WGS sequence"/>
</dbReference>